<name>A0A254T9C3_9BURK</name>
<dbReference type="InterPro" id="IPR050712">
    <property type="entry name" value="NAD(P)H-dep_reductase"/>
</dbReference>
<dbReference type="GO" id="GO:0005829">
    <property type="term" value="C:cytosol"/>
    <property type="evidence" value="ECO:0007669"/>
    <property type="project" value="TreeGrafter"/>
</dbReference>
<feature type="domain" description="NADPH-dependent FMN reductase-like" evidence="1">
    <location>
        <begin position="1"/>
        <end position="143"/>
    </location>
</feature>
<evidence type="ECO:0000313" key="2">
    <source>
        <dbReference type="EMBL" id="OWW19175.1"/>
    </source>
</evidence>
<dbReference type="Gene3D" id="3.40.50.360">
    <property type="match status" value="1"/>
</dbReference>
<dbReference type="InterPro" id="IPR029039">
    <property type="entry name" value="Flavoprotein-like_sf"/>
</dbReference>
<dbReference type="PANTHER" id="PTHR30543">
    <property type="entry name" value="CHROMATE REDUCTASE"/>
    <property type="match status" value="1"/>
</dbReference>
<feature type="non-terminal residue" evidence="2">
    <location>
        <position position="1"/>
    </location>
</feature>
<keyword evidence="3" id="KW-1185">Reference proteome</keyword>
<comment type="caution">
    <text evidence="2">The sequence shown here is derived from an EMBL/GenBank/DDBJ whole genome shotgun (WGS) entry which is preliminary data.</text>
</comment>
<dbReference type="GO" id="GO:0010181">
    <property type="term" value="F:FMN binding"/>
    <property type="evidence" value="ECO:0007669"/>
    <property type="project" value="TreeGrafter"/>
</dbReference>
<evidence type="ECO:0000259" key="1">
    <source>
        <dbReference type="Pfam" id="PF03358"/>
    </source>
</evidence>
<dbReference type="GO" id="GO:0016491">
    <property type="term" value="F:oxidoreductase activity"/>
    <property type="evidence" value="ECO:0007669"/>
    <property type="project" value="InterPro"/>
</dbReference>
<dbReference type="PANTHER" id="PTHR30543:SF21">
    <property type="entry name" value="NAD(P)H-DEPENDENT FMN REDUCTASE LOT6"/>
    <property type="match status" value="1"/>
</dbReference>
<accession>A0A254T9C3</accession>
<dbReference type="InterPro" id="IPR005025">
    <property type="entry name" value="FMN_Rdtase-like_dom"/>
</dbReference>
<dbReference type="EMBL" id="LSTO01000001">
    <property type="protein sequence ID" value="OWW19175.1"/>
    <property type="molecule type" value="Genomic_DNA"/>
</dbReference>
<dbReference type="SUPFAM" id="SSF52218">
    <property type="entry name" value="Flavoproteins"/>
    <property type="match status" value="1"/>
</dbReference>
<dbReference type="OrthoDB" id="9812295at2"/>
<proteinExistence type="predicted"/>
<sequence length="175" mass="18809">GSLRKASYNTSLLRAAAGMMPEGTRLVIGDIRGIPLYDADLESSEGIPAAVTALKDAIADADGLLIATPEYNNSMPGVLKNAIDWLSRPPNDIQRVFGGKPVAVMGASPGGFGTILSQNAWLPVLRTLGTRPWFEGRLMVSRAQNVFDDKGQMSDPAMQEQLKRFVEGFTAFVRA</sequence>
<protein>
    <submittedName>
        <fullName evidence="2">NADPH-dependent FMN reductase</fullName>
    </submittedName>
</protein>
<dbReference type="AlphaFoldDB" id="A0A254T9C3"/>
<gene>
    <name evidence="2" type="ORF">AYR66_06350</name>
</gene>
<dbReference type="Proteomes" id="UP000197535">
    <property type="component" value="Unassembled WGS sequence"/>
</dbReference>
<organism evidence="2 3">
    <name type="scientific">Noviherbaspirillum denitrificans</name>
    <dbReference type="NCBI Taxonomy" id="1968433"/>
    <lineage>
        <taxon>Bacteria</taxon>
        <taxon>Pseudomonadati</taxon>
        <taxon>Pseudomonadota</taxon>
        <taxon>Betaproteobacteria</taxon>
        <taxon>Burkholderiales</taxon>
        <taxon>Oxalobacteraceae</taxon>
        <taxon>Noviherbaspirillum</taxon>
    </lineage>
</organism>
<dbReference type="Pfam" id="PF03358">
    <property type="entry name" value="FMN_red"/>
    <property type="match status" value="1"/>
</dbReference>
<evidence type="ECO:0000313" key="3">
    <source>
        <dbReference type="Proteomes" id="UP000197535"/>
    </source>
</evidence>
<dbReference type="RefSeq" id="WP_088709549.1">
    <property type="nucleotide sequence ID" value="NZ_LSTO01000001.1"/>
</dbReference>
<reference evidence="2 3" key="1">
    <citation type="submission" date="2016-02" db="EMBL/GenBank/DDBJ databases">
        <authorList>
            <person name="Wen L."/>
            <person name="He K."/>
            <person name="Yang H."/>
        </authorList>
    </citation>
    <scope>NUCLEOTIDE SEQUENCE [LARGE SCALE GENOMIC DNA]</scope>
    <source>
        <strain evidence="2 3">TSA40</strain>
    </source>
</reference>